<organism evidence="1 2">
    <name type="scientific">Mycena rosella</name>
    <name type="common">Pink bonnet</name>
    <name type="synonym">Agaricus rosellus</name>
    <dbReference type="NCBI Taxonomy" id="1033263"/>
    <lineage>
        <taxon>Eukaryota</taxon>
        <taxon>Fungi</taxon>
        <taxon>Dikarya</taxon>
        <taxon>Basidiomycota</taxon>
        <taxon>Agaricomycotina</taxon>
        <taxon>Agaricomycetes</taxon>
        <taxon>Agaricomycetidae</taxon>
        <taxon>Agaricales</taxon>
        <taxon>Marasmiineae</taxon>
        <taxon>Mycenaceae</taxon>
        <taxon>Mycena</taxon>
    </lineage>
</organism>
<accession>A0AAD7DFD5</accession>
<reference evidence="1" key="1">
    <citation type="submission" date="2023-03" db="EMBL/GenBank/DDBJ databases">
        <title>Massive genome expansion in bonnet fungi (Mycena s.s.) driven by repeated elements and novel gene families across ecological guilds.</title>
        <authorList>
            <consortium name="Lawrence Berkeley National Laboratory"/>
            <person name="Harder C.B."/>
            <person name="Miyauchi S."/>
            <person name="Viragh M."/>
            <person name="Kuo A."/>
            <person name="Thoen E."/>
            <person name="Andreopoulos B."/>
            <person name="Lu D."/>
            <person name="Skrede I."/>
            <person name="Drula E."/>
            <person name="Henrissat B."/>
            <person name="Morin E."/>
            <person name="Kohler A."/>
            <person name="Barry K."/>
            <person name="LaButti K."/>
            <person name="Morin E."/>
            <person name="Salamov A."/>
            <person name="Lipzen A."/>
            <person name="Mereny Z."/>
            <person name="Hegedus B."/>
            <person name="Baldrian P."/>
            <person name="Stursova M."/>
            <person name="Weitz H."/>
            <person name="Taylor A."/>
            <person name="Grigoriev I.V."/>
            <person name="Nagy L.G."/>
            <person name="Martin F."/>
            <person name="Kauserud H."/>
        </authorList>
    </citation>
    <scope>NUCLEOTIDE SEQUENCE</scope>
    <source>
        <strain evidence="1">CBHHK067</strain>
    </source>
</reference>
<protein>
    <submittedName>
        <fullName evidence="1">Uncharacterized protein</fullName>
    </submittedName>
</protein>
<sequence>MAIFDPTPGLFHQILVRLHIPRINFHFQPHGFDFTVLRKQVPLTLCYATTFTGCQGPTRVSLSKDWALICAGRFSPMANFIRR</sequence>
<dbReference type="AlphaFoldDB" id="A0AAD7DFD5"/>
<dbReference type="EMBL" id="JARKIE010000068">
    <property type="protein sequence ID" value="KAJ7689983.1"/>
    <property type="molecule type" value="Genomic_DNA"/>
</dbReference>
<name>A0AAD7DFD5_MYCRO</name>
<proteinExistence type="predicted"/>
<evidence type="ECO:0000313" key="2">
    <source>
        <dbReference type="Proteomes" id="UP001221757"/>
    </source>
</evidence>
<gene>
    <name evidence="1" type="ORF">B0H17DRAFT_1291507</name>
</gene>
<keyword evidence="2" id="KW-1185">Reference proteome</keyword>
<comment type="caution">
    <text evidence="1">The sequence shown here is derived from an EMBL/GenBank/DDBJ whole genome shotgun (WGS) entry which is preliminary data.</text>
</comment>
<evidence type="ECO:0000313" key="1">
    <source>
        <dbReference type="EMBL" id="KAJ7689983.1"/>
    </source>
</evidence>
<dbReference type="Proteomes" id="UP001221757">
    <property type="component" value="Unassembled WGS sequence"/>
</dbReference>